<evidence type="ECO:0008006" key="3">
    <source>
        <dbReference type="Google" id="ProtNLM"/>
    </source>
</evidence>
<evidence type="ECO:0000313" key="1">
    <source>
        <dbReference type="EMBL" id="GGJ32006.1"/>
    </source>
</evidence>
<dbReference type="RefSeq" id="WP_189002329.1">
    <property type="nucleotide sequence ID" value="NZ_BMOD01000005.1"/>
</dbReference>
<evidence type="ECO:0000313" key="2">
    <source>
        <dbReference type="Proteomes" id="UP000632222"/>
    </source>
</evidence>
<dbReference type="Gene3D" id="3.40.50.1820">
    <property type="entry name" value="alpha/beta hydrolase"/>
    <property type="match status" value="1"/>
</dbReference>
<dbReference type="Proteomes" id="UP000632222">
    <property type="component" value="Unassembled WGS sequence"/>
</dbReference>
<sequence>MEPVLVIQGIGNRDKTGFEKEVQTLQKAFEQASGNRNFQFLPVFWGDLAAHTENLDACMPDLDPAPALSLPPISVQNARMGDLLSLINTLSPGLAAPIKAQLEQAINRAAGETVRNQLAQLYQTARVTNRHMITTSLGDILVYQRNQRTIQNRVLEVLKAFDVKKSGYGTARKPVHVVAHSLGGVIALDLILRSPLPLQAKSLTTFGSQFPYFHLIDPRPSIGAYQGKSLLLPAQLKRWINLWEPLDPLAFVASKMFVLASGQPVLDVQVHPEGGLNDLLKGHYYTHGIYWQTGELLEALQKNLQT</sequence>
<accession>A0ABQ2D260</accession>
<dbReference type="EMBL" id="BMOD01000005">
    <property type="protein sequence ID" value="GGJ32006.1"/>
    <property type="molecule type" value="Genomic_DNA"/>
</dbReference>
<proteinExistence type="predicted"/>
<organism evidence="1 2">
    <name type="scientific">Deinococcus roseus</name>
    <dbReference type="NCBI Taxonomy" id="392414"/>
    <lineage>
        <taxon>Bacteria</taxon>
        <taxon>Thermotogati</taxon>
        <taxon>Deinococcota</taxon>
        <taxon>Deinococci</taxon>
        <taxon>Deinococcales</taxon>
        <taxon>Deinococcaceae</taxon>
        <taxon>Deinococcus</taxon>
    </lineage>
</organism>
<protein>
    <recommendedName>
        <fullName evidence="3">Alpha/beta hydrolase</fullName>
    </recommendedName>
</protein>
<dbReference type="SUPFAM" id="SSF53474">
    <property type="entry name" value="alpha/beta-Hydrolases"/>
    <property type="match status" value="1"/>
</dbReference>
<comment type="caution">
    <text evidence="1">The sequence shown here is derived from an EMBL/GenBank/DDBJ whole genome shotgun (WGS) entry which is preliminary data.</text>
</comment>
<gene>
    <name evidence="1" type="ORF">GCM10008938_17760</name>
</gene>
<reference evidence="2" key="1">
    <citation type="journal article" date="2019" name="Int. J. Syst. Evol. Microbiol.">
        <title>The Global Catalogue of Microorganisms (GCM) 10K type strain sequencing project: providing services to taxonomists for standard genome sequencing and annotation.</title>
        <authorList>
            <consortium name="The Broad Institute Genomics Platform"/>
            <consortium name="The Broad Institute Genome Sequencing Center for Infectious Disease"/>
            <person name="Wu L."/>
            <person name="Ma J."/>
        </authorList>
    </citation>
    <scope>NUCLEOTIDE SEQUENCE [LARGE SCALE GENOMIC DNA]</scope>
    <source>
        <strain evidence="2">JCM 14370</strain>
    </source>
</reference>
<keyword evidence="2" id="KW-1185">Reference proteome</keyword>
<dbReference type="InterPro" id="IPR029058">
    <property type="entry name" value="AB_hydrolase_fold"/>
</dbReference>
<name>A0ABQ2D260_9DEIO</name>